<proteinExistence type="predicted"/>
<evidence type="ECO:0000313" key="1">
    <source>
        <dbReference type="EMBL" id="RNA25067.1"/>
    </source>
</evidence>
<dbReference type="Proteomes" id="UP000276133">
    <property type="component" value="Unassembled WGS sequence"/>
</dbReference>
<evidence type="ECO:0000313" key="2">
    <source>
        <dbReference type="Proteomes" id="UP000276133"/>
    </source>
</evidence>
<sequence length="66" mass="8241">MRKFFEIRHFFFNFLKIVNTRHTCPAMYWLDKSFEHFGSKQIKLKKPFETFGRIFNHPMDKKKKKL</sequence>
<protein>
    <submittedName>
        <fullName evidence="1">Uncharacterized protein</fullName>
    </submittedName>
</protein>
<organism evidence="1 2">
    <name type="scientific">Brachionus plicatilis</name>
    <name type="common">Marine rotifer</name>
    <name type="synonym">Brachionus muelleri</name>
    <dbReference type="NCBI Taxonomy" id="10195"/>
    <lineage>
        <taxon>Eukaryota</taxon>
        <taxon>Metazoa</taxon>
        <taxon>Spiralia</taxon>
        <taxon>Gnathifera</taxon>
        <taxon>Rotifera</taxon>
        <taxon>Eurotatoria</taxon>
        <taxon>Monogononta</taxon>
        <taxon>Pseudotrocha</taxon>
        <taxon>Ploima</taxon>
        <taxon>Brachionidae</taxon>
        <taxon>Brachionus</taxon>
    </lineage>
</organism>
<keyword evidence="2" id="KW-1185">Reference proteome</keyword>
<dbReference type="EMBL" id="REGN01002982">
    <property type="protein sequence ID" value="RNA25067.1"/>
    <property type="molecule type" value="Genomic_DNA"/>
</dbReference>
<accession>A0A3M7RNY0</accession>
<gene>
    <name evidence="1" type="ORF">BpHYR1_023865</name>
</gene>
<name>A0A3M7RNY0_BRAPC</name>
<comment type="caution">
    <text evidence="1">The sequence shown here is derived from an EMBL/GenBank/DDBJ whole genome shotgun (WGS) entry which is preliminary data.</text>
</comment>
<dbReference type="AlphaFoldDB" id="A0A3M7RNY0"/>
<reference evidence="1 2" key="1">
    <citation type="journal article" date="2018" name="Sci. Rep.">
        <title>Genomic signatures of local adaptation to the degree of environmental predictability in rotifers.</title>
        <authorList>
            <person name="Franch-Gras L."/>
            <person name="Hahn C."/>
            <person name="Garcia-Roger E.M."/>
            <person name="Carmona M.J."/>
            <person name="Serra M."/>
            <person name="Gomez A."/>
        </authorList>
    </citation>
    <scope>NUCLEOTIDE SEQUENCE [LARGE SCALE GENOMIC DNA]</scope>
    <source>
        <strain evidence="1">HYR1</strain>
    </source>
</reference>